<dbReference type="CDD" id="cd22191">
    <property type="entry name" value="DPBB_RlpA_EXP_N-like"/>
    <property type="match status" value="1"/>
</dbReference>
<proteinExistence type="predicted"/>
<dbReference type="InterPro" id="IPR009009">
    <property type="entry name" value="RlpA-like_DPBB"/>
</dbReference>
<protein>
    <recommendedName>
        <fullName evidence="3">RlpA-like protein double-psi beta-barrel domain-containing protein</fullName>
    </recommendedName>
</protein>
<evidence type="ECO:0000256" key="2">
    <source>
        <dbReference type="SAM" id="SignalP"/>
    </source>
</evidence>
<reference evidence="4 5" key="1">
    <citation type="journal article" date="2020" name="ISME J.">
        <title>Uncovering the hidden diversity of litter-decomposition mechanisms in mushroom-forming fungi.</title>
        <authorList>
            <person name="Floudas D."/>
            <person name="Bentzer J."/>
            <person name="Ahren D."/>
            <person name="Johansson T."/>
            <person name="Persson P."/>
            <person name="Tunlid A."/>
        </authorList>
    </citation>
    <scope>NUCLEOTIDE SEQUENCE [LARGE SCALE GENOMIC DNA]</scope>
    <source>
        <strain evidence="4 5">CBS 146.42</strain>
    </source>
</reference>
<dbReference type="PANTHER" id="PTHR31836:SF28">
    <property type="entry name" value="SRCR DOMAIN-CONTAINING PROTEIN-RELATED"/>
    <property type="match status" value="1"/>
</dbReference>
<keyword evidence="5" id="KW-1185">Reference proteome</keyword>
<dbReference type="SUPFAM" id="SSF50685">
    <property type="entry name" value="Barwin-like endoglucanases"/>
    <property type="match status" value="1"/>
</dbReference>
<keyword evidence="1 2" id="KW-0732">Signal</keyword>
<comment type="caution">
    <text evidence="4">The sequence shown here is derived from an EMBL/GenBank/DDBJ whole genome shotgun (WGS) entry which is preliminary data.</text>
</comment>
<dbReference type="Proteomes" id="UP000559027">
    <property type="component" value="Unassembled WGS sequence"/>
</dbReference>
<accession>A0A8H5LMS2</accession>
<dbReference type="EMBL" id="JAACJO010000001">
    <property type="protein sequence ID" value="KAF5363335.1"/>
    <property type="molecule type" value="Genomic_DNA"/>
</dbReference>
<dbReference type="AlphaFoldDB" id="A0A8H5LMS2"/>
<dbReference type="Gene3D" id="2.40.40.10">
    <property type="entry name" value="RlpA-like domain"/>
    <property type="match status" value="1"/>
</dbReference>
<evidence type="ECO:0000313" key="4">
    <source>
        <dbReference type="EMBL" id="KAF5363335.1"/>
    </source>
</evidence>
<organism evidence="4 5">
    <name type="scientific">Leucocoprinus leucothites</name>
    <dbReference type="NCBI Taxonomy" id="201217"/>
    <lineage>
        <taxon>Eukaryota</taxon>
        <taxon>Fungi</taxon>
        <taxon>Dikarya</taxon>
        <taxon>Basidiomycota</taxon>
        <taxon>Agaricomycotina</taxon>
        <taxon>Agaricomycetes</taxon>
        <taxon>Agaricomycetidae</taxon>
        <taxon>Agaricales</taxon>
        <taxon>Agaricineae</taxon>
        <taxon>Agaricaceae</taxon>
        <taxon>Leucocoprinus</taxon>
    </lineage>
</organism>
<dbReference type="InterPro" id="IPR036908">
    <property type="entry name" value="RlpA-like_sf"/>
</dbReference>
<feature type="chain" id="PRO_5034355185" description="RlpA-like protein double-psi beta-barrel domain-containing protein" evidence="2">
    <location>
        <begin position="22"/>
        <end position="115"/>
    </location>
</feature>
<sequence>MFKFRLLALTGFAAFLQGVLATTGRATFYEPGFGSCGVSNNSSDFVVALNPADYADCASCGRQVHVTFQGKSVDVTVANLCPACGTGAIDLSPSAFKQLADISAGILDVEWDFTS</sequence>
<dbReference type="Pfam" id="PF03330">
    <property type="entry name" value="DPBB_1"/>
    <property type="match status" value="1"/>
</dbReference>
<evidence type="ECO:0000256" key="1">
    <source>
        <dbReference type="ARBA" id="ARBA00022729"/>
    </source>
</evidence>
<dbReference type="OrthoDB" id="406505at2759"/>
<feature type="domain" description="RlpA-like protein double-psi beta-barrel" evidence="3">
    <location>
        <begin position="23"/>
        <end position="110"/>
    </location>
</feature>
<feature type="signal peptide" evidence="2">
    <location>
        <begin position="1"/>
        <end position="21"/>
    </location>
</feature>
<name>A0A8H5LMS2_9AGAR</name>
<dbReference type="PANTHER" id="PTHR31836">
    <property type="match status" value="1"/>
</dbReference>
<gene>
    <name evidence="4" type="ORF">D9756_000079</name>
</gene>
<dbReference type="InterPro" id="IPR051477">
    <property type="entry name" value="Expansin_CellWall"/>
</dbReference>
<evidence type="ECO:0000313" key="5">
    <source>
        <dbReference type="Proteomes" id="UP000559027"/>
    </source>
</evidence>
<evidence type="ECO:0000259" key="3">
    <source>
        <dbReference type="Pfam" id="PF03330"/>
    </source>
</evidence>